<sequence>MTSETPIVFYDIASAKPLRTFAPNPWKTRLALNLKGIPYRTEWIDMPDIHDVREKLGVPANRTHADGTPYHTLPVIHDPSTNAIVGDTFEIALYLDKQYPDRPTLIQPSAIGLTAAFNAQIDGIFTKYVTLANQMPFDPAIAEKIGAIFAKRAGAASLKDMQITSGAQREEQMVAFEAALGELSKAYWHTGGTTDYFWKATDPKQAQRPPENRKQAGPFLDGDHPTYADCIVGAWLKMLEASMPSEDWARVRLWQGGLWARIVDGLGNLSEIK</sequence>
<dbReference type="Proteomes" id="UP001303373">
    <property type="component" value="Chromosome 2"/>
</dbReference>
<dbReference type="Gene3D" id="1.20.1050.10">
    <property type="match status" value="1"/>
</dbReference>
<dbReference type="Pfam" id="PF22041">
    <property type="entry name" value="GST_C_7"/>
    <property type="match status" value="1"/>
</dbReference>
<accession>A0AAQ3RA71</accession>
<evidence type="ECO:0000313" key="3">
    <source>
        <dbReference type="Proteomes" id="UP001303373"/>
    </source>
</evidence>
<gene>
    <name evidence="2" type="ORF">R9X50_00159300</name>
</gene>
<dbReference type="SUPFAM" id="SSF52833">
    <property type="entry name" value="Thioredoxin-like"/>
    <property type="match status" value="1"/>
</dbReference>
<name>A0AAQ3RA71_9PEZI</name>
<feature type="domain" description="GST N-terminal" evidence="1">
    <location>
        <begin position="12"/>
        <end position="103"/>
    </location>
</feature>
<dbReference type="InterPro" id="IPR036282">
    <property type="entry name" value="Glutathione-S-Trfase_C_sf"/>
</dbReference>
<dbReference type="Pfam" id="PF13409">
    <property type="entry name" value="GST_N_2"/>
    <property type="match status" value="1"/>
</dbReference>
<dbReference type="PROSITE" id="PS50404">
    <property type="entry name" value="GST_NTER"/>
    <property type="match status" value="1"/>
</dbReference>
<evidence type="ECO:0000259" key="1">
    <source>
        <dbReference type="PROSITE" id="PS50404"/>
    </source>
</evidence>
<dbReference type="CDD" id="cd00299">
    <property type="entry name" value="GST_C_family"/>
    <property type="match status" value="1"/>
</dbReference>
<dbReference type="Gene3D" id="3.40.30.10">
    <property type="entry name" value="Glutaredoxin"/>
    <property type="match status" value="1"/>
</dbReference>
<evidence type="ECO:0000313" key="2">
    <source>
        <dbReference type="EMBL" id="WPG98797.1"/>
    </source>
</evidence>
<organism evidence="2 3">
    <name type="scientific">Acrodontium crateriforme</name>
    <dbReference type="NCBI Taxonomy" id="150365"/>
    <lineage>
        <taxon>Eukaryota</taxon>
        <taxon>Fungi</taxon>
        <taxon>Dikarya</taxon>
        <taxon>Ascomycota</taxon>
        <taxon>Pezizomycotina</taxon>
        <taxon>Dothideomycetes</taxon>
        <taxon>Dothideomycetidae</taxon>
        <taxon>Mycosphaerellales</taxon>
        <taxon>Teratosphaeriaceae</taxon>
        <taxon>Acrodontium</taxon>
    </lineage>
</organism>
<dbReference type="InterPro" id="IPR054416">
    <property type="entry name" value="GST_UstS-like_C"/>
</dbReference>
<proteinExistence type="predicted"/>
<reference evidence="2 3" key="1">
    <citation type="submission" date="2023-11" db="EMBL/GenBank/DDBJ databases">
        <title>An acidophilic fungus is an integral part of prey digestion in a carnivorous sundew plant.</title>
        <authorList>
            <person name="Tsai I.J."/>
        </authorList>
    </citation>
    <scope>NUCLEOTIDE SEQUENCE [LARGE SCALE GENOMIC DNA]</scope>
    <source>
        <strain evidence="2">169a</strain>
    </source>
</reference>
<dbReference type="InterPro" id="IPR004045">
    <property type="entry name" value="Glutathione_S-Trfase_N"/>
</dbReference>
<keyword evidence="3" id="KW-1185">Reference proteome</keyword>
<dbReference type="InterPro" id="IPR036249">
    <property type="entry name" value="Thioredoxin-like_sf"/>
</dbReference>
<dbReference type="CDD" id="cd03038">
    <property type="entry name" value="GST_N_etherase_LigE"/>
    <property type="match status" value="1"/>
</dbReference>
<dbReference type="EMBL" id="CP138581">
    <property type="protein sequence ID" value="WPG98797.1"/>
    <property type="molecule type" value="Genomic_DNA"/>
</dbReference>
<protein>
    <recommendedName>
        <fullName evidence="1">GST N-terminal domain-containing protein</fullName>
    </recommendedName>
</protein>
<dbReference type="SUPFAM" id="SSF47616">
    <property type="entry name" value="GST C-terminal domain-like"/>
    <property type="match status" value="1"/>
</dbReference>
<dbReference type="AlphaFoldDB" id="A0AAQ3RA71"/>